<dbReference type="InterPro" id="IPR012338">
    <property type="entry name" value="Beta-lactam/transpept-like"/>
</dbReference>
<proteinExistence type="predicted"/>
<dbReference type="PANTHER" id="PTHR43319:SF3">
    <property type="entry name" value="BETA-LACTAMASE-RELATED DOMAIN-CONTAINING PROTEIN"/>
    <property type="match status" value="1"/>
</dbReference>
<dbReference type="Pfam" id="PF00144">
    <property type="entry name" value="Beta-lactamase"/>
    <property type="match status" value="1"/>
</dbReference>
<dbReference type="PANTHER" id="PTHR43319">
    <property type="entry name" value="BETA-LACTAMASE-RELATED"/>
    <property type="match status" value="1"/>
</dbReference>
<gene>
    <name evidence="2" type="ORF">AMON00008_LOCUS5292</name>
</gene>
<accession>A0A7S4PXF8</accession>
<sequence>MATRDLWTMVGQLKAIGLDFKAGEEFMPLFFMDVFRFVLRDSQPPGVAGGQIDKWIETADSLASTGPKRYQKSPVDVFTGEMLYFGKALDLLYSVSSRLSVRHPILQTLLQRAYSALLSRTGVPPPVPWRPGRCLPAPEALPCALKCGPLERELAGLLLEFYRKGELLGAQLCILELPAGGRPLKPLADFALGVRAWLEPSPVTRQTLFNLLDLSKLLPALAVLRLVGEGRLRLGARLAESWPAFAKSGPGEERSAVTVEHVLSHRAGLWRPLPAGIRDLSHLLDPEAALAAVAAEAAAEPPGGPQRYHYTSFGYLCAGLCRHLAGEELESAVERLLDTTAAAAKGLGGEGEAQRILQRLSSDPSVSAAAAPVQAPISSAGLDEVSGMIARLAAQIGGEEAFAAAALGTAGREHLLHPSLFGDGAEGVASARLPGLQAFGTARSVAELLAAVASGGVLQEPLLREALQSRSAEAAAEDPGPRLAEELRHILRLEAFEEWGLGLQLLRPGALSPAGATPTAAAGGGGGKPMAWGHLSQTGSAALVLPRPEGGAFCMGLLLNMTAGAEASSHHIADAVLDLLRSRAAGRP</sequence>
<feature type="domain" description="Beta-lactamase-related" evidence="1">
    <location>
        <begin position="193"/>
        <end position="546"/>
    </location>
</feature>
<organism evidence="2">
    <name type="scientific">Alexandrium monilatum</name>
    <dbReference type="NCBI Taxonomy" id="311494"/>
    <lineage>
        <taxon>Eukaryota</taxon>
        <taxon>Sar</taxon>
        <taxon>Alveolata</taxon>
        <taxon>Dinophyceae</taxon>
        <taxon>Gonyaulacales</taxon>
        <taxon>Pyrocystaceae</taxon>
        <taxon>Alexandrium</taxon>
    </lineage>
</organism>
<dbReference type="EMBL" id="HBNR01008049">
    <property type="protein sequence ID" value="CAE4565673.1"/>
    <property type="molecule type" value="Transcribed_RNA"/>
</dbReference>
<protein>
    <recommendedName>
        <fullName evidence="1">Beta-lactamase-related domain-containing protein</fullName>
    </recommendedName>
</protein>
<dbReference type="InterPro" id="IPR052907">
    <property type="entry name" value="Beta-lactamase/esterase"/>
</dbReference>
<dbReference type="Gene3D" id="3.40.710.10">
    <property type="entry name" value="DD-peptidase/beta-lactamase superfamily"/>
    <property type="match status" value="1"/>
</dbReference>
<dbReference type="SUPFAM" id="SSF56601">
    <property type="entry name" value="beta-lactamase/transpeptidase-like"/>
    <property type="match status" value="1"/>
</dbReference>
<name>A0A7S4PXF8_9DINO</name>
<dbReference type="AlphaFoldDB" id="A0A7S4PXF8"/>
<reference evidence="2" key="1">
    <citation type="submission" date="2021-01" db="EMBL/GenBank/DDBJ databases">
        <authorList>
            <person name="Corre E."/>
            <person name="Pelletier E."/>
            <person name="Niang G."/>
            <person name="Scheremetjew M."/>
            <person name="Finn R."/>
            <person name="Kale V."/>
            <person name="Holt S."/>
            <person name="Cochrane G."/>
            <person name="Meng A."/>
            <person name="Brown T."/>
            <person name="Cohen L."/>
        </authorList>
    </citation>
    <scope>NUCLEOTIDE SEQUENCE</scope>
    <source>
        <strain evidence="2">CCMP3105</strain>
    </source>
</reference>
<evidence type="ECO:0000259" key="1">
    <source>
        <dbReference type="Pfam" id="PF00144"/>
    </source>
</evidence>
<evidence type="ECO:0000313" key="2">
    <source>
        <dbReference type="EMBL" id="CAE4565673.1"/>
    </source>
</evidence>
<dbReference type="InterPro" id="IPR001466">
    <property type="entry name" value="Beta-lactam-related"/>
</dbReference>